<name>A0A166FCH9_9AGAM</name>
<organism evidence="3 4">
    <name type="scientific">Athelia psychrophila</name>
    <dbReference type="NCBI Taxonomy" id="1759441"/>
    <lineage>
        <taxon>Eukaryota</taxon>
        <taxon>Fungi</taxon>
        <taxon>Dikarya</taxon>
        <taxon>Basidiomycota</taxon>
        <taxon>Agaricomycotina</taxon>
        <taxon>Agaricomycetes</taxon>
        <taxon>Agaricomycetidae</taxon>
        <taxon>Atheliales</taxon>
        <taxon>Atheliaceae</taxon>
        <taxon>Athelia</taxon>
    </lineage>
</organism>
<dbReference type="Proteomes" id="UP000076532">
    <property type="component" value="Unassembled WGS sequence"/>
</dbReference>
<evidence type="ECO:0000313" key="4">
    <source>
        <dbReference type="Proteomes" id="UP000076532"/>
    </source>
</evidence>
<keyword evidence="1" id="KW-0472">Membrane</keyword>
<keyword evidence="1" id="KW-0812">Transmembrane</keyword>
<evidence type="ECO:0000313" key="3">
    <source>
        <dbReference type="EMBL" id="KZP16658.1"/>
    </source>
</evidence>
<keyword evidence="2" id="KW-0732">Signal</keyword>
<protein>
    <submittedName>
        <fullName evidence="3">Uncharacterized protein</fullName>
    </submittedName>
</protein>
<keyword evidence="1" id="KW-1133">Transmembrane helix</keyword>
<feature type="chain" id="PRO_5007873215" evidence="2">
    <location>
        <begin position="18"/>
        <end position="71"/>
    </location>
</feature>
<evidence type="ECO:0000256" key="1">
    <source>
        <dbReference type="SAM" id="Phobius"/>
    </source>
</evidence>
<accession>A0A166FCH9</accession>
<sequence>MYGVLVLPLLWWGHVTAVAVRYNGPLLSSALFLTVVLLYGGVLAIALHLWQVHSASNFSYSRGSRFASGFS</sequence>
<dbReference type="EMBL" id="KV417591">
    <property type="protein sequence ID" value="KZP16658.1"/>
    <property type="molecule type" value="Genomic_DNA"/>
</dbReference>
<feature type="signal peptide" evidence="2">
    <location>
        <begin position="1"/>
        <end position="17"/>
    </location>
</feature>
<reference evidence="3 4" key="1">
    <citation type="journal article" date="2016" name="Mol. Biol. Evol.">
        <title>Comparative Genomics of Early-Diverging Mushroom-Forming Fungi Provides Insights into the Origins of Lignocellulose Decay Capabilities.</title>
        <authorList>
            <person name="Nagy L.G."/>
            <person name="Riley R."/>
            <person name="Tritt A."/>
            <person name="Adam C."/>
            <person name="Daum C."/>
            <person name="Floudas D."/>
            <person name="Sun H."/>
            <person name="Yadav J.S."/>
            <person name="Pangilinan J."/>
            <person name="Larsson K.H."/>
            <person name="Matsuura K."/>
            <person name="Barry K."/>
            <person name="Labutti K."/>
            <person name="Kuo R."/>
            <person name="Ohm R.A."/>
            <person name="Bhattacharya S.S."/>
            <person name="Shirouzu T."/>
            <person name="Yoshinaga Y."/>
            <person name="Martin F.M."/>
            <person name="Grigoriev I.V."/>
            <person name="Hibbett D.S."/>
        </authorList>
    </citation>
    <scope>NUCLEOTIDE SEQUENCE [LARGE SCALE GENOMIC DNA]</scope>
    <source>
        <strain evidence="3 4">CBS 109695</strain>
    </source>
</reference>
<gene>
    <name evidence="3" type="ORF">FIBSPDRAFT_57615</name>
</gene>
<proteinExistence type="predicted"/>
<evidence type="ECO:0000256" key="2">
    <source>
        <dbReference type="SAM" id="SignalP"/>
    </source>
</evidence>
<keyword evidence="4" id="KW-1185">Reference proteome</keyword>
<feature type="transmembrane region" description="Helical" evidence="1">
    <location>
        <begin position="27"/>
        <end position="50"/>
    </location>
</feature>
<dbReference type="AlphaFoldDB" id="A0A166FCH9"/>